<keyword evidence="2" id="KW-1185">Reference proteome</keyword>
<dbReference type="SUPFAM" id="SSF51905">
    <property type="entry name" value="FAD/NAD(P)-binding domain"/>
    <property type="match status" value="1"/>
</dbReference>
<dbReference type="PANTHER" id="PTHR42685">
    <property type="entry name" value="GERANYLGERANYL DIPHOSPHATE REDUCTASE"/>
    <property type="match status" value="1"/>
</dbReference>
<gene>
    <name evidence="1" type="ORF">GC250_01310</name>
</gene>
<evidence type="ECO:0000313" key="2">
    <source>
        <dbReference type="Proteomes" id="UP000470772"/>
    </source>
</evidence>
<comment type="caution">
    <text evidence="1">The sequence shown here is derived from an EMBL/GenBank/DDBJ whole genome shotgun (WGS) entry which is preliminary data.</text>
</comment>
<reference evidence="1 2" key="1">
    <citation type="submission" date="2019-10" db="EMBL/GenBank/DDBJ databases">
        <title>Sequencing and Assembly of Multiple Reported Metal-Biooxidizing Members of the Extremely Thermoacidophilic Archaeal Family Sulfolobaceae.</title>
        <authorList>
            <person name="Counts J.A."/>
            <person name="Kelly R.M."/>
        </authorList>
    </citation>
    <scope>NUCLEOTIDE SEQUENCE [LARGE SCALE GENOMIC DNA]</scope>
    <source>
        <strain evidence="1 2">DSM 6482</strain>
    </source>
</reference>
<protein>
    <submittedName>
        <fullName evidence="1">NAD(P)/FAD-dependent oxidoreductase</fullName>
    </submittedName>
</protein>
<dbReference type="InterPro" id="IPR036188">
    <property type="entry name" value="FAD/NAD-bd_sf"/>
</dbReference>
<dbReference type="Proteomes" id="UP000470772">
    <property type="component" value="Unassembled WGS sequence"/>
</dbReference>
<dbReference type="AlphaFoldDB" id="A0A6A9QLR7"/>
<dbReference type="Gene3D" id="3.50.50.60">
    <property type="entry name" value="FAD/NAD(P)-binding domain"/>
    <property type="match status" value="1"/>
</dbReference>
<dbReference type="PANTHER" id="PTHR42685:SF21">
    <property type="entry name" value="DEHYDROGENASE (FLAVOPROTEIN)-LIKE PROTEIN"/>
    <property type="match status" value="1"/>
</dbReference>
<evidence type="ECO:0000313" key="1">
    <source>
        <dbReference type="EMBL" id="MUN28131.1"/>
    </source>
</evidence>
<sequence length="297" mass="33405">MAGLLLASRLQDKGFSPLVFDRRRIVGKKCTGVISRDTFYKLKVSKEFVDREFKTIVIHHEKNQVFVSTDVLRLNRARLEQELWKNLKVEIGNAEILSNGVLVNGRKIEGNVINCSGWKGNAKWVKAIELLIDVDVGEEIHVYLDKRNPAGFSWSVPLPYGTLVGALSYSDPRQFLPHVKGRVIEMHGGAIPRVRPLEPNVRSLGDATGNIKTFTGGGIFGIATLIDPLVDFMSGDPKGYFETYKKISSEVQKQYKLTSLLERTWRLALLSVKLFNGKTITVKEEFDFHSLLPSIPH</sequence>
<accession>A0A6A9QLR7</accession>
<dbReference type="InterPro" id="IPR050407">
    <property type="entry name" value="Geranylgeranyl_reductase"/>
</dbReference>
<name>A0A6A9QLR7_SULME</name>
<dbReference type="EMBL" id="WGGD01000005">
    <property type="protein sequence ID" value="MUN28131.1"/>
    <property type="molecule type" value="Genomic_DNA"/>
</dbReference>
<organism evidence="1 2">
    <name type="scientific">Sulfuracidifex metallicus DSM 6482 = JCM 9184</name>
    <dbReference type="NCBI Taxonomy" id="523847"/>
    <lineage>
        <taxon>Archaea</taxon>
        <taxon>Thermoproteota</taxon>
        <taxon>Thermoprotei</taxon>
        <taxon>Sulfolobales</taxon>
        <taxon>Sulfolobaceae</taxon>
        <taxon>Sulfuracidifex</taxon>
    </lineage>
</organism>
<proteinExistence type="predicted"/>